<protein>
    <submittedName>
        <fullName evidence="1">Uncharacterized protein</fullName>
    </submittedName>
</protein>
<keyword evidence="2" id="KW-1185">Reference proteome</keyword>
<dbReference type="AlphaFoldDB" id="A0A067TSD4"/>
<organism evidence="1 2">
    <name type="scientific">Galerina marginata (strain CBS 339.88)</name>
    <dbReference type="NCBI Taxonomy" id="685588"/>
    <lineage>
        <taxon>Eukaryota</taxon>
        <taxon>Fungi</taxon>
        <taxon>Dikarya</taxon>
        <taxon>Basidiomycota</taxon>
        <taxon>Agaricomycotina</taxon>
        <taxon>Agaricomycetes</taxon>
        <taxon>Agaricomycetidae</taxon>
        <taxon>Agaricales</taxon>
        <taxon>Agaricineae</taxon>
        <taxon>Strophariaceae</taxon>
        <taxon>Galerina</taxon>
    </lineage>
</organism>
<dbReference type="Proteomes" id="UP000027222">
    <property type="component" value="Unassembled WGS sequence"/>
</dbReference>
<sequence length="108" mass="12091">MPFPKSLKVHLHPRRARPPNFNLRLSVLIQGCHTYGSRPTSVAHVPPLVQTSHLPSLHNLIHRFVGVLGLDHRVVPGHLFPKFGEHPHLRSRRLAASHKRVPSSLGGQ</sequence>
<evidence type="ECO:0000313" key="1">
    <source>
        <dbReference type="EMBL" id="KDR86081.1"/>
    </source>
</evidence>
<evidence type="ECO:0000313" key="2">
    <source>
        <dbReference type="Proteomes" id="UP000027222"/>
    </source>
</evidence>
<reference evidence="2" key="1">
    <citation type="journal article" date="2014" name="Proc. Natl. Acad. Sci. U.S.A.">
        <title>Extensive sampling of basidiomycete genomes demonstrates inadequacy of the white-rot/brown-rot paradigm for wood decay fungi.</title>
        <authorList>
            <person name="Riley R."/>
            <person name="Salamov A.A."/>
            <person name="Brown D.W."/>
            <person name="Nagy L.G."/>
            <person name="Floudas D."/>
            <person name="Held B.W."/>
            <person name="Levasseur A."/>
            <person name="Lombard V."/>
            <person name="Morin E."/>
            <person name="Otillar R."/>
            <person name="Lindquist E.A."/>
            <person name="Sun H."/>
            <person name="LaButti K.M."/>
            <person name="Schmutz J."/>
            <person name="Jabbour D."/>
            <person name="Luo H."/>
            <person name="Baker S.E."/>
            <person name="Pisabarro A.G."/>
            <person name="Walton J.D."/>
            <person name="Blanchette R.A."/>
            <person name="Henrissat B."/>
            <person name="Martin F."/>
            <person name="Cullen D."/>
            <person name="Hibbett D.S."/>
            <person name="Grigoriev I.V."/>
        </authorList>
    </citation>
    <scope>NUCLEOTIDE SEQUENCE [LARGE SCALE GENOMIC DNA]</scope>
    <source>
        <strain evidence="2">CBS 339.88</strain>
    </source>
</reference>
<gene>
    <name evidence="1" type="ORF">GALMADRAFT_401896</name>
</gene>
<dbReference type="HOGENOM" id="CLU_2197168_0_0_1"/>
<proteinExistence type="predicted"/>
<accession>A0A067TSD4</accession>
<dbReference type="EMBL" id="KL142367">
    <property type="protein sequence ID" value="KDR86081.1"/>
    <property type="molecule type" value="Genomic_DNA"/>
</dbReference>
<name>A0A067TSD4_GALM3</name>